<feature type="transmembrane region" description="Helical" evidence="7">
    <location>
        <begin position="36"/>
        <end position="60"/>
    </location>
</feature>
<feature type="transmembrane region" description="Helical" evidence="7">
    <location>
        <begin position="113"/>
        <end position="136"/>
    </location>
</feature>
<dbReference type="Gene3D" id="1.20.1530.20">
    <property type="match status" value="1"/>
</dbReference>
<protein>
    <recommendedName>
        <fullName evidence="8">Cation/H+ exchanger transmembrane domain-containing protein</fullName>
    </recommendedName>
</protein>
<accession>A0ABP8YIW4</accession>
<feature type="transmembrane region" description="Helical" evidence="7">
    <location>
        <begin position="345"/>
        <end position="368"/>
    </location>
</feature>
<feature type="transmembrane region" description="Helical" evidence="7">
    <location>
        <begin position="288"/>
        <end position="307"/>
    </location>
</feature>
<dbReference type="PANTHER" id="PTHR32468:SF0">
    <property type="entry name" value="K(+)_H(+) ANTIPORTER 1"/>
    <property type="match status" value="1"/>
</dbReference>
<keyword evidence="5" id="KW-0406">Ion transport</keyword>
<evidence type="ECO:0000256" key="5">
    <source>
        <dbReference type="ARBA" id="ARBA00023065"/>
    </source>
</evidence>
<evidence type="ECO:0000256" key="6">
    <source>
        <dbReference type="ARBA" id="ARBA00023136"/>
    </source>
</evidence>
<dbReference type="PANTHER" id="PTHR32468">
    <property type="entry name" value="CATION/H + ANTIPORTER"/>
    <property type="match status" value="1"/>
</dbReference>
<keyword evidence="4 7" id="KW-1133">Transmembrane helix</keyword>
<evidence type="ECO:0000256" key="4">
    <source>
        <dbReference type="ARBA" id="ARBA00022989"/>
    </source>
</evidence>
<dbReference type="InterPro" id="IPR050794">
    <property type="entry name" value="CPA2_transporter"/>
</dbReference>
<feature type="transmembrane region" description="Helical" evidence="7">
    <location>
        <begin position="195"/>
        <end position="213"/>
    </location>
</feature>
<feature type="domain" description="Cation/H+ exchanger transmembrane" evidence="8">
    <location>
        <begin position="2"/>
        <end position="396"/>
    </location>
</feature>
<organism evidence="9 10">
    <name type="scientific">Pedococcus ginsenosidimutans</name>
    <dbReference type="NCBI Taxonomy" id="490570"/>
    <lineage>
        <taxon>Bacteria</taxon>
        <taxon>Bacillati</taxon>
        <taxon>Actinomycetota</taxon>
        <taxon>Actinomycetes</taxon>
        <taxon>Micrococcales</taxon>
        <taxon>Intrasporangiaceae</taxon>
        <taxon>Pedococcus</taxon>
    </lineage>
</organism>
<keyword evidence="2" id="KW-0813">Transport</keyword>
<dbReference type="InterPro" id="IPR006153">
    <property type="entry name" value="Cation/H_exchanger_TM"/>
</dbReference>
<dbReference type="InterPro" id="IPR038770">
    <property type="entry name" value="Na+/solute_symporter_sf"/>
</dbReference>
<reference evidence="10" key="1">
    <citation type="journal article" date="2019" name="Int. J. Syst. Evol. Microbiol.">
        <title>The Global Catalogue of Microorganisms (GCM) 10K type strain sequencing project: providing services to taxonomists for standard genome sequencing and annotation.</title>
        <authorList>
            <consortium name="The Broad Institute Genomics Platform"/>
            <consortium name="The Broad Institute Genome Sequencing Center for Infectious Disease"/>
            <person name="Wu L."/>
            <person name="Ma J."/>
        </authorList>
    </citation>
    <scope>NUCLEOTIDE SEQUENCE [LARGE SCALE GENOMIC DNA]</scope>
    <source>
        <strain evidence="10">JCM 18961</strain>
    </source>
</reference>
<gene>
    <name evidence="9" type="ORF">GCM10025782_29790</name>
</gene>
<feature type="transmembrane region" description="Helical" evidence="7">
    <location>
        <begin position="374"/>
        <end position="394"/>
    </location>
</feature>
<feature type="transmembrane region" description="Helical" evidence="7">
    <location>
        <begin position="234"/>
        <end position="253"/>
    </location>
</feature>
<feature type="transmembrane region" description="Helical" evidence="7">
    <location>
        <begin position="81"/>
        <end position="101"/>
    </location>
</feature>
<comment type="caution">
    <text evidence="9">The sequence shown here is derived from an EMBL/GenBank/DDBJ whole genome shotgun (WGS) entry which is preliminary data.</text>
</comment>
<evidence type="ECO:0000313" key="10">
    <source>
        <dbReference type="Proteomes" id="UP001500556"/>
    </source>
</evidence>
<evidence type="ECO:0000313" key="9">
    <source>
        <dbReference type="EMBL" id="GAA4729026.1"/>
    </source>
</evidence>
<keyword evidence="3 7" id="KW-0812">Transmembrane</keyword>
<dbReference type="EMBL" id="BAABLO010000012">
    <property type="protein sequence ID" value="GAA4729026.1"/>
    <property type="molecule type" value="Genomic_DNA"/>
</dbReference>
<keyword evidence="6 7" id="KW-0472">Membrane</keyword>
<keyword evidence="10" id="KW-1185">Reference proteome</keyword>
<evidence type="ECO:0000256" key="2">
    <source>
        <dbReference type="ARBA" id="ARBA00022448"/>
    </source>
</evidence>
<feature type="transmembrane region" description="Helical" evidence="7">
    <location>
        <begin position="148"/>
        <end position="172"/>
    </location>
</feature>
<sequence length="417" mass="43389">MFARFRQPRVIGEICGGLLLGPTVLGALAPTVEGWLFPKAATASTVLGWSYQLGLLLLMYCSGIEARSVVTRRETRTVSAVLVFGTILPFLAGLAVLPFVGERSFYGPSGSHTSFLLVFAVAMAVTSIPVISRIMLDLGIMGTPFSRIVLGTAVIEDVLLYVVLAVALGAAARSPSALFGMPALLGLDPGSAADFAYHAGATVVVLGLGFVLGRPVYQWATSTGLNVIHRHSPAAFQLMFVLAACLVCLYLGIQPFFGAFIAGIVVGSATVAPNPVHEGATVAIKDFAFAFFVPIYFAIVGLQLDLLHGFNPLFFVAYLALACAVKALSVYAGARVGGQPHHASVNLAVAMNARGGPGIVLASVAFGAGIINQSFYSVLVLLAIVTSLLAGTWLERVPRDHLLGAPAAQPAATLPAP</sequence>
<evidence type="ECO:0000256" key="7">
    <source>
        <dbReference type="SAM" id="Phobius"/>
    </source>
</evidence>
<comment type="subcellular location">
    <subcellularLocation>
        <location evidence="1">Membrane</location>
        <topology evidence="1">Multi-pass membrane protein</topology>
    </subcellularLocation>
</comment>
<feature type="transmembrane region" description="Helical" evidence="7">
    <location>
        <begin position="313"/>
        <end position="333"/>
    </location>
</feature>
<evidence type="ECO:0000259" key="8">
    <source>
        <dbReference type="Pfam" id="PF00999"/>
    </source>
</evidence>
<proteinExistence type="predicted"/>
<evidence type="ECO:0000256" key="3">
    <source>
        <dbReference type="ARBA" id="ARBA00022692"/>
    </source>
</evidence>
<name>A0ABP8YIW4_9MICO</name>
<dbReference type="Proteomes" id="UP001500556">
    <property type="component" value="Unassembled WGS sequence"/>
</dbReference>
<dbReference type="Pfam" id="PF00999">
    <property type="entry name" value="Na_H_Exchanger"/>
    <property type="match status" value="1"/>
</dbReference>
<evidence type="ECO:0000256" key="1">
    <source>
        <dbReference type="ARBA" id="ARBA00004141"/>
    </source>
</evidence>